<dbReference type="Gene3D" id="3.50.50.60">
    <property type="entry name" value="FAD/NAD(P)-binding domain"/>
    <property type="match status" value="2"/>
</dbReference>
<dbReference type="STRING" id="93684.SAMN05421853_107112"/>
<dbReference type="EMBL" id="FOXV01000007">
    <property type="protein sequence ID" value="SFQ49951.1"/>
    <property type="molecule type" value="Genomic_DNA"/>
</dbReference>
<organism evidence="3 4">
    <name type="scientific">Roseivivax halotolerans</name>
    <dbReference type="NCBI Taxonomy" id="93684"/>
    <lineage>
        <taxon>Bacteria</taxon>
        <taxon>Pseudomonadati</taxon>
        <taxon>Pseudomonadota</taxon>
        <taxon>Alphaproteobacteria</taxon>
        <taxon>Rhodobacterales</taxon>
        <taxon>Roseobacteraceae</taxon>
        <taxon>Roseivivax</taxon>
    </lineage>
</organism>
<proteinExistence type="predicted"/>
<keyword evidence="1" id="KW-0560">Oxidoreductase</keyword>
<dbReference type="InterPro" id="IPR036188">
    <property type="entry name" value="FAD/NAD-bd_sf"/>
</dbReference>
<sequence length="345" mass="36295">MTRDATVMGAGIFGLSIAWAMVQRGARVAVIDPNGPGAGSSGGIVGALAPHVPENWNAKKAFQLGSLLMAEAFWSEVAEAGGEAPGYARLGRLQPIPDEAALALAEARIETARVLWNGQADWTIIDRVDADAFTPHSPTGKLIFDTLTARVHPARGCAALVAALEARGCPVLREGALQGSVVWATGWDGLEALSETFGKRVGAGVKGQALLLDHDARHAPQLFVDGLHIVPHADGTTAIGSTTEREFDAPRSTDHAADALLTRAVAAVPELQSARILRRWAGVRPRAKSRAPMLGAWPDRPGHFIANGGFKIGFGMAPKVGDVMADLVLDGRDAIPEGFRVEDNL</sequence>
<evidence type="ECO:0000313" key="3">
    <source>
        <dbReference type="EMBL" id="SFQ49951.1"/>
    </source>
</evidence>
<dbReference type="Pfam" id="PF01266">
    <property type="entry name" value="DAO"/>
    <property type="match status" value="1"/>
</dbReference>
<evidence type="ECO:0000259" key="2">
    <source>
        <dbReference type="Pfam" id="PF01266"/>
    </source>
</evidence>
<dbReference type="PANTHER" id="PTHR13847:SF289">
    <property type="entry name" value="GLYCINE OXIDASE"/>
    <property type="match status" value="1"/>
</dbReference>
<evidence type="ECO:0000256" key="1">
    <source>
        <dbReference type="ARBA" id="ARBA00023002"/>
    </source>
</evidence>
<reference evidence="4" key="1">
    <citation type="submission" date="2016-10" db="EMBL/GenBank/DDBJ databases">
        <authorList>
            <person name="Varghese N."/>
            <person name="Submissions S."/>
        </authorList>
    </citation>
    <scope>NUCLEOTIDE SEQUENCE [LARGE SCALE GENOMIC DNA]</scope>
    <source>
        <strain evidence="4">JCM 10271</strain>
    </source>
</reference>
<protein>
    <submittedName>
        <fullName evidence="3">Glycine/D-amino acid oxidase</fullName>
    </submittedName>
</protein>
<dbReference type="PANTHER" id="PTHR13847">
    <property type="entry name" value="SARCOSINE DEHYDROGENASE-RELATED"/>
    <property type="match status" value="1"/>
</dbReference>
<dbReference type="InterPro" id="IPR006076">
    <property type="entry name" value="FAD-dep_OxRdtase"/>
</dbReference>
<feature type="domain" description="FAD dependent oxidoreductase" evidence="2">
    <location>
        <begin position="4"/>
        <end position="327"/>
    </location>
</feature>
<gene>
    <name evidence="3" type="ORF">SAMN05421853_107112</name>
</gene>
<dbReference type="Gene3D" id="3.30.9.10">
    <property type="entry name" value="D-Amino Acid Oxidase, subunit A, domain 2"/>
    <property type="match status" value="2"/>
</dbReference>
<dbReference type="GO" id="GO:0016491">
    <property type="term" value="F:oxidoreductase activity"/>
    <property type="evidence" value="ECO:0007669"/>
    <property type="project" value="UniProtKB-KW"/>
</dbReference>
<keyword evidence="4" id="KW-1185">Reference proteome</keyword>
<dbReference type="AlphaFoldDB" id="A0A1I5Z0I4"/>
<name>A0A1I5Z0I4_9RHOB</name>
<accession>A0A1I5Z0I4</accession>
<dbReference type="RefSeq" id="WP_093012079.1">
    <property type="nucleotide sequence ID" value="NZ_FOXV01000007.1"/>
</dbReference>
<dbReference type="SUPFAM" id="SSF51971">
    <property type="entry name" value="Nucleotide-binding domain"/>
    <property type="match status" value="1"/>
</dbReference>
<dbReference type="Proteomes" id="UP000243106">
    <property type="component" value="Unassembled WGS sequence"/>
</dbReference>
<evidence type="ECO:0000313" key="4">
    <source>
        <dbReference type="Proteomes" id="UP000243106"/>
    </source>
</evidence>
<dbReference type="GO" id="GO:0005737">
    <property type="term" value="C:cytoplasm"/>
    <property type="evidence" value="ECO:0007669"/>
    <property type="project" value="TreeGrafter"/>
</dbReference>